<keyword evidence="4" id="KW-1185">Reference proteome</keyword>
<protein>
    <recommendedName>
        <fullName evidence="2">DUF4283 domain-containing protein</fullName>
    </recommendedName>
</protein>
<name>A0ABQ7ZTV1_BRANA</name>
<evidence type="ECO:0000256" key="1">
    <source>
        <dbReference type="SAM" id="MobiDB-lite"/>
    </source>
</evidence>
<reference evidence="3 4" key="1">
    <citation type="submission" date="2021-05" db="EMBL/GenBank/DDBJ databases">
        <title>Genome Assembly of Synthetic Allotetraploid Brassica napus Reveals Homoeologous Exchanges between Subgenomes.</title>
        <authorList>
            <person name="Davis J.T."/>
        </authorList>
    </citation>
    <scope>NUCLEOTIDE SEQUENCE [LARGE SCALE GENOMIC DNA]</scope>
    <source>
        <strain evidence="4">cv. Da-Ae</strain>
        <tissue evidence="3">Seedling</tissue>
    </source>
</reference>
<dbReference type="PANTHER" id="PTHR33710:SF86">
    <property type="entry name" value="VIRAL MOVEMENT PROTEIN"/>
    <property type="match status" value="1"/>
</dbReference>
<dbReference type="InterPro" id="IPR036691">
    <property type="entry name" value="Endo/exonu/phosph_ase_sf"/>
</dbReference>
<evidence type="ECO:0000313" key="4">
    <source>
        <dbReference type="Proteomes" id="UP000824890"/>
    </source>
</evidence>
<feature type="non-terminal residue" evidence="3">
    <location>
        <position position="958"/>
    </location>
</feature>
<dbReference type="Proteomes" id="UP000824890">
    <property type="component" value="Unassembled WGS sequence"/>
</dbReference>
<dbReference type="PANTHER" id="PTHR33710">
    <property type="entry name" value="BNAC02G09200D PROTEIN"/>
    <property type="match status" value="1"/>
</dbReference>
<comment type="caution">
    <text evidence="3">The sequence shown here is derived from an EMBL/GenBank/DDBJ whole genome shotgun (WGS) entry which is preliminary data.</text>
</comment>
<accession>A0ABQ7ZTV1</accession>
<dbReference type="Pfam" id="PF14111">
    <property type="entry name" value="DUF4283"/>
    <property type="match status" value="1"/>
</dbReference>
<feature type="non-terminal residue" evidence="3">
    <location>
        <position position="1"/>
    </location>
</feature>
<dbReference type="InterPro" id="IPR025558">
    <property type="entry name" value="DUF4283"/>
</dbReference>
<sequence>LRRPQASRSPAFNLSPLPVLLPHVMMLPKKKKKNRLSFLTSTKIARLMGSAAFAASSSKKNGSAVDVAALGSKAQMTGSPSSSTSVPILAGFVSISPTGAPVGAFPVVTEVQTSKLQHLSLPLVIDSKNLVQPSHEAKSPVQNYASLLKSSAQMQELGNPTEHVSGVPFVLIPDENIESTKLEFKDFIYARFHGDIPQMGRIIGVINVVWAKSGPKIYVHRIGHGYFLLRVTNPKILSRTCWNIAGAPMFVAPWSPDFSPEEAPLTSAVVPVEMRNVPYFLFNKEKAPRNRSKSRHGRCQDPKIRRGSAGHGGTSRVEELSDQGVGVPSPVGISGVEESSKQGVGVTFPESSKQGVGVTFPESSKQGVGVTPSPGNSEAVIVSKEVTEPEMEEGEFRPSDGVEAVSQGGNRSAPAGSANMDPTVGIPTEELSGTEVTKTYGLSVDVRSSSVVIDESLDAGPKLRLDKAKIEVWPQGHKIPINHINMFFVWNVRGLNSDRRHTMTEDWINIHRPLFGAFLETHILESNTERIRRALPFGWQFFGNYGEHEAGRIVVVWDPQRYSPGSHLWGCYSVGKYLSHRYFCVWIQLIGGSSVSLGGSVELHDSTPVSWFPWAVLGDFNQMMRTSHHSNHLSSWVDEAGIEDANLCLQDAQLFEAHFKGPPFTWRNSQDENPISTRIDHALINHHWSTKFPDSFADFLDPSQSEHAPCLFRLPSATRRVCKPFKFYHHVVDHPQYNDIVSGSWQCDQITGTNQFKLVRSMKLLKGGLKRLNKQHFSGISQRVKDQSVVVVDLQRSLLTSPDIVTAREEHVQRQKLNVLLTAEEKFYKQRSRVRWADVGDRNTVFYHRVVSQHQTRNHIHYLKDESDHLYLTTDDIKSHSAAYFQSILGNTDLPISSATIPDLLQQAYLSREVRECEIKGTIFAMPLNKSQGPIGYSVEFIRASWDTVGSNVVQAVR</sequence>
<dbReference type="EMBL" id="JAGKQM010000014">
    <property type="protein sequence ID" value="KAH0883477.1"/>
    <property type="molecule type" value="Genomic_DNA"/>
</dbReference>
<feature type="domain" description="DUF4283" evidence="2">
    <location>
        <begin position="182"/>
        <end position="262"/>
    </location>
</feature>
<dbReference type="Gene3D" id="3.60.10.10">
    <property type="entry name" value="Endonuclease/exonuclease/phosphatase"/>
    <property type="match status" value="1"/>
</dbReference>
<evidence type="ECO:0000313" key="3">
    <source>
        <dbReference type="EMBL" id="KAH0883477.1"/>
    </source>
</evidence>
<dbReference type="SUPFAM" id="SSF56219">
    <property type="entry name" value="DNase I-like"/>
    <property type="match status" value="1"/>
</dbReference>
<proteinExistence type="predicted"/>
<gene>
    <name evidence="3" type="ORF">HID58_059573</name>
</gene>
<feature type="region of interest" description="Disordered" evidence="1">
    <location>
        <begin position="287"/>
        <end position="327"/>
    </location>
</feature>
<feature type="region of interest" description="Disordered" evidence="1">
    <location>
        <begin position="348"/>
        <end position="428"/>
    </location>
</feature>
<evidence type="ECO:0000259" key="2">
    <source>
        <dbReference type="Pfam" id="PF14111"/>
    </source>
</evidence>
<organism evidence="3 4">
    <name type="scientific">Brassica napus</name>
    <name type="common">Rape</name>
    <dbReference type="NCBI Taxonomy" id="3708"/>
    <lineage>
        <taxon>Eukaryota</taxon>
        <taxon>Viridiplantae</taxon>
        <taxon>Streptophyta</taxon>
        <taxon>Embryophyta</taxon>
        <taxon>Tracheophyta</taxon>
        <taxon>Spermatophyta</taxon>
        <taxon>Magnoliopsida</taxon>
        <taxon>eudicotyledons</taxon>
        <taxon>Gunneridae</taxon>
        <taxon>Pentapetalae</taxon>
        <taxon>rosids</taxon>
        <taxon>malvids</taxon>
        <taxon>Brassicales</taxon>
        <taxon>Brassicaceae</taxon>
        <taxon>Brassiceae</taxon>
        <taxon>Brassica</taxon>
    </lineage>
</organism>